<dbReference type="Proteomes" id="UP000282957">
    <property type="component" value="Unassembled WGS sequence"/>
</dbReference>
<dbReference type="Pfam" id="PF07799">
    <property type="entry name" value="DUF1643"/>
    <property type="match status" value="1"/>
</dbReference>
<dbReference type="OrthoDB" id="9807577at2"/>
<dbReference type="RefSeq" id="WP_127788133.1">
    <property type="nucleotide sequence ID" value="NZ_SACL01000004.1"/>
</dbReference>
<dbReference type="AlphaFoldDB" id="A0A437MEV8"/>
<accession>A0A437MEV8</accession>
<reference evidence="1 2" key="1">
    <citation type="submission" date="2019-01" db="EMBL/GenBank/DDBJ databases">
        <authorList>
            <person name="Chen W.-M."/>
        </authorList>
    </citation>
    <scope>NUCLEOTIDE SEQUENCE [LARGE SCALE GENOMIC DNA]</scope>
    <source>
        <strain evidence="1 2">CCP-6</strain>
    </source>
</reference>
<keyword evidence="2" id="KW-1185">Reference proteome</keyword>
<evidence type="ECO:0000313" key="1">
    <source>
        <dbReference type="EMBL" id="RVT96200.1"/>
    </source>
</evidence>
<proteinExistence type="predicted"/>
<protein>
    <submittedName>
        <fullName evidence="1">DUF1643 domain-containing protein</fullName>
    </submittedName>
</protein>
<dbReference type="EMBL" id="SACL01000004">
    <property type="protein sequence ID" value="RVT96200.1"/>
    <property type="molecule type" value="Genomic_DNA"/>
</dbReference>
<name>A0A437MEV8_9PROT</name>
<evidence type="ECO:0000313" key="2">
    <source>
        <dbReference type="Proteomes" id="UP000282957"/>
    </source>
</evidence>
<comment type="caution">
    <text evidence="1">The sequence shown here is derived from an EMBL/GenBank/DDBJ whole genome shotgun (WGS) entry which is preliminary data.</text>
</comment>
<sequence>MTDLLLAVDNTRSALISPCGTYRYTLGRVLGHGRRSVVWAMLNPSTADALKDDPTIRRVVDFSRRWGFDQVTVVNLYALRSSQPEALWCHQDPVGTENDRHIRRALLDAETVVCAWGAHAKADRVRAVLDLIRDAGLRPHCLGLTKHGQPRHPLYIRAAEPLTVWDGGAPANHGATA</sequence>
<dbReference type="InterPro" id="IPR012441">
    <property type="entry name" value="DUF1643"/>
</dbReference>
<gene>
    <name evidence="1" type="ORF">EOD42_13870</name>
</gene>
<organism evidence="1 2">
    <name type="scientific">Rhodovarius crocodyli</name>
    <dbReference type="NCBI Taxonomy" id="1979269"/>
    <lineage>
        <taxon>Bacteria</taxon>
        <taxon>Pseudomonadati</taxon>
        <taxon>Pseudomonadota</taxon>
        <taxon>Alphaproteobacteria</taxon>
        <taxon>Acetobacterales</taxon>
        <taxon>Roseomonadaceae</taxon>
        <taxon>Rhodovarius</taxon>
    </lineage>
</organism>